<protein>
    <submittedName>
        <fullName evidence="3">Coiled-coil domain-containing protein</fullName>
    </submittedName>
</protein>
<evidence type="ECO:0000313" key="4">
    <source>
        <dbReference type="Proteomes" id="UP001589619"/>
    </source>
</evidence>
<name>A0ABV5VQE3_9BACL</name>
<dbReference type="RefSeq" id="WP_344907008.1">
    <property type="nucleotide sequence ID" value="NZ_BAAAYO010000005.1"/>
</dbReference>
<keyword evidence="4" id="KW-1185">Reference proteome</keyword>
<evidence type="ECO:0000256" key="2">
    <source>
        <dbReference type="SAM" id="SignalP"/>
    </source>
</evidence>
<reference evidence="3 4" key="1">
    <citation type="submission" date="2024-09" db="EMBL/GenBank/DDBJ databases">
        <authorList>
            <person name="Sun Q."/>
            <person name="Mori K."/>
        </authorList>
    </citation>
    <scope>NUCLEOTIDE SEQUENCE [LARGE SCALE GENOMIC DNA]</scope>
    <source>
        <strain evidence="3 4">JCM 12520</strain>
    </source>
</reference>
<keyword evidence="2" id="KW-0732">Signal</keyword>
<feature type="chain" id="PRO_5046869800" evidence="2">
    <location>
        <begin position="25"/>
        <end position="359"/>
    </location>
</feature>
<evidence type="ECO:0000256" key="1">
    <source>
        <dbReference type="SAM" id="Coils"/>
    </source>
</evidence>
<gene>
    <name evidence="3" type="ORF">ACFFNY_02835</name>
</gene>
<dbReference type="EMBL" id="JBHMAG010000003">
    <property type="protein sequence ID" value="MFB9750496.1"/>
    <property type="molecule type" value="Genomic_DNA"/>
</dbReference>
<keyword evidence="1" id="KW-0175">Coiled coil</keyword>
<feature type="coiled-coil region" evidence="1">
    <location>
        <begin position="62"/>
        <end position="89"/>
    </location>
</feature>
<comment type="caution">
    <text evidence="3">The sequence shown here is derived from an EMBL/GenBank/DDBJ whole genome shotgun (WGS) entry which is preliminary data.</text>
</comment>
<proteinExistence type="predicted"/>
<evidence type="ECO:0000313" key="3">
    <source>
        <dbReference type="EMBL" id="MFB9750496.1"/>
    </source>
</evidence>
<sequence>MPNRKRGLIVVALGCLLLHSGASAENARGIPDEDRRVLEKGLTVYELDREIGRLADEDKRLNAQLQEMGQRLEQTARLAEEQRKKTERIIRSYYTGQRQSVWLAALNVHSLQDALYVWDQLQLLLESDNRTIDRYMSDYRALKSARAKLEEERGKLADTRNAYVAEKEKRQAAQKEIDRLLASATERARLERELEATRQQWEERGLPLFQQYFRALADVMPKLPELLGQNSKLVSFKGLAPKVTIGDEELNKFLQAKSPSLTGFSFLFGHNVITAGGQTDGMSITLEGRYVVVNKPVNAVRFTIDSLTFNGYSLPESTVRSIERQFDLSFYPNKLMPFLYASEVNVDNGVMTVQLKIGR</sequence>
<dbReference type="Proteomes" id="UP001589619">
    <property type="component" value="Unassembled WGS sequence"/>
</dbReference>
<feature type="coiled-coil region" evidence="1">
    <location>
        <begin position="132"/>
        <end position="200"/>
    </location>
</feature>
<organism evidence="3 4">
    <name type="scientific">Paenibacillus hodogayensis</name>
    <dbReference type="NCBI Taxonomy" id="279208"/>
    <lineage>
        <taxon>Bacteria</taxon>
        <taxon>Bacillati</taxon>
        <taxon>Bacillota</taxon>
        <taxon>Bacilli</taxon>
        <taxon>Bacillales</taxon>
        <taxon>Paenibacillaceae</taxon>
        <taxon>Paenibacillus</taxon>
    </lineage>
</organism>
<dbReference type="Gene3D" id="6.10.250.3150">
    <property type="match status" value="1"/>
</dbReference>
<feature type="signal peptide" evidence="2">
    <location>
        <begin position="1"/>
        <end position="24"/>
    </location>
</feature>
<accession>A0ABV5VQE3</accession>